<dbReference type="InterPro" id="IPR004170">
    <property type="entry name" value="WWE_dom"/>
</dbReference>
<proteinExistence type="predicted"/>
<evidence type="ECO:0000256" key="6">
    <source>
        <dbReference type="RuleBase" id="RU362114"/>
    </source>
</evidence>
<evidence type="ECO:0000259" key="7">
    <source>
        <dbReference type="PROSITE" id="PS50918"/>
    </source>
</evidence>
<dbReference type="GO" id="GO:0003950">
    <property type="term" value="F:NAD+ poly-ADP-ribosyltransferase activity"/>
    <property type="evidence" value="ECO:0007669"/>
    <property type="project" value="UniProtKB-UniRule"/>
</dbReference>
<dbReference type="PANTHER" id="PTHR14453:SF67">
    <property type="entry name" value="POLY [ADP-RIBOSE] POLYMERASE"/>
    <property type="match status" value="1"/>
</dbReference>
<comment type="caution">
    <text evidence="9">The sequence shown here is derived from an EMBL/GenBank/DDBJ whole genome shotgun (WGS) entry which is preliminary data.</text>
</comment>
<dbReference type="Gene3D" id="3.30.720.50">
    <property type="match status" value="1"/>
</dbReference>
<evidence type="ECO:0000256" key="2">
    <source>
        <dbReference type="ARBA" id="ARBA00022676"/>
    </source>
</evidence>
<dbReference type="Proteomes" id="UP000663845">
    <property type="component" value="Unassembled WGS sequence"/>
</dbReference>
<dbReference type="InterPro" id="IPR043472">
    <property type="entry name" value="Macro_dom-like"/>
</dbReference>
<evidence type="ECO:0000256" key="5">
    <source>
        <dbReference type="ARBA" id="ARBA00023242"/>
    </source>
</evidence>
<dbReference type="EMBL" id="CAJNOG010002153">
    <property type="protein sequence ID" value="CAF1492452.1"/>
    <property type="molecule type" value="Genomic_DNA"/>
</dbReference>
<feature type="domain" description="WWE" evidence="7">
    <location>
        <begin position="684"/>
        <end position="761"/>
    </location>
</feature>
<comment type="subcellular location">
    <subcellularLocation>
        <location evidence="1">Nucleus</location>
    </subcellularLocation>
</comment>
<dbReference type="SUPFAM" id="SSF52949">
    <property type="entry name" value="Macro domain-like"/>
    <property type="match status" value="1"/>
</dbReference>
<evidence type="ECO:0000313" key="9">
    <source>
        <dbReference type="EMBL" id="CAF1492452.1"/>
    </source>
</evidence>
<name>A0A815SN09_9BILA</name>
<dbReference type="EC" id="2.4.2.-" evidence="6"/>
<dbReference type="GO" id="GO:0005737">
    <property type="term" value="C:cytoplasm"/>
    <property type="evidence" value="ECO:0007669"/>
    <property type="project" value="TreeGrafter"/>
</dbReference>
<dbReference type="Gene3D" id="3.40.220.10">
    <property type="entry name" value="Leucine Aminopeptidase, subunit E, domain 1"/>
    <property type="match status" value="1"/>
</dbReference>
<dbReference type="Pfam" id="PF01661">
    <property type="entry name" value="Macro"/>
    <property type="match status" value="1"/>
</dbReference>
<evidence type="ECO:0000256" key="1">
    <source>
        <dbReference type="ARBA" id="ARBA00004123"/>
    </source>
</evidence>
<gene>
    <name evidence="9" type="ORF">JYZ213_LOCUS43007</name>
    <name evidence="10" type="ORF">OXD698_LOCUS23675</name>
</gene>
<keyword evidence="3 6" id="KW-0808">Transferase</keyword>
<reference evidence="9" key="1">
    <citation type="submission" date="2021-02" db="EMBL/GenBank/DDBJ databases">
        <authorList>
            <person name="Nowell W R."/>
        </authorList>
    </citation>
    <scope>NUCLEOTIDE SEQUENCE</scope>
</reference>
<evidence type="ECO:0000259" key="8">
    <source>
        <dbReference type="PROSITE" id="PS51059"/>
    </source>
</evidence>
<dbReference type="Proteomes" id="UP000663844">
    <property type="component" value="Unassembled WGS sequence"/>
</dbReference>
<accession>A0A815SN09</accession>
<evidence type="ECO:0000256" key="3">
    <source>
        <dbReference type="ARBA" id="ARBA00022679"/>
    </source>
</evidence>
<dbReference type="GO" id="GO:0005634">
    <property type="term" value="C:nucleus"/>
    <property type="evidence" value="ECO:0007669"/>
    <property type="project" value="UniProtKB-SubCell"/>
</dbReference>
<feature type="domain" description="PARP catalytic" evidence="8">
    <location>
        <begin position="767"/>
        <end position="947"/>
    </location>
</feature>
<organism evidence="9 11">
    <name type="scientific">Adineta steineri</name>
    <dbReference type="NCBI Taxonomy" id="433720"/>
    <lineage>
        <taxon>Eukaryota</taxon>
        <taxon>Metazoa</taxon>
        <taxon>Spiralia</taxon>
        <taxon>Gnathifera</taxon>
        <taxon>Rotifera</taxon>
        <taxon>Eurotatoria</taxon>
        <taxon>Bdelloidea</taxon>
        <taxon>Adinetida</taxon>
        <taxon>Adinetidae</taxon>
        <taxon>Adineta</taxon>
    </lineage>
</organism>
<dbReference type="PROSITE" id="PS50918">
    <property type="entry name" value="WWE"/>
    <property type="match status" value="1"/>
</dbReference>
<dbReference type="SUPFAM" id="SSF56399">
    <property type="entry name" value="ADP-ribosylation"/>
    <property type="match status" value="1"/>
</dbReference>
<evidence type="ECO:0000256" key="4">
    <source>
        <dbReference type="ARBA" id="ARBA00023027"/>
    </source>
</evidence>
<dbReference type="GO" id="GO:0010629">
    <property type="term" value="P:negative regulation of gene expression"/>
    <property type="evidence" value="ECO:0007669"/>
    <property type="project" value="TreeGrafter"/>
</dbReference>
<dbReference type="Gene3D" id="3.90.228.10">
    <property type="match status" value="1"/>
</dbReference>
<keyword evidence="5" id="KW-0539">Nucleus</keyword>
<dbReference type="InterPro" id="IPR037197">
    <property type="entry name" value="WWE_dom_sf"/>
</dbReference>
<dbReference type="GO" id="GO:0003714">
    <property type="term" value="F:transcription corepressor activity"/>
    <property type="evidence" value="ECO:0007669"/>
    <property type="project" value="TreeGrafter"/>
</dbReference>
<sequence length="947" mass="109276">MSGDFDLQLNEVEKIFTPRPKTSQSNTFDVDDLLRDLDIPKVSTQPKTAYAPVIFSCQDVFYESHKGGGFFSQSKFCNVLKAEMLNIYTVELTITKSKDKSHLENSIYIINFQSENKNKIYEAQKSLKTLFNSIKIKVIDEQSGLWTKHQDCVRIIQAYGDQNECLHISCEYSPIGILVSYFPEDQSNKFLNLCITDIIIEKIIKEKFISRDINLTTSSDLTTTNQSFFAQDILKLENQLRSQPILIILEQRCIRLFGIIDLVKEVEKQIEDIQIKYASNMVQLNLKPNQIKYLMDIHYDELKALEINYKDTKIIEHLKNAKFLAPTYLQNTIEKQIINLATLCTPIHFEIQEESFRSIAQNECSNLINIGRQYKCHIEIQENIINHTCKIPKAISQDHVSSALTAAAAIKIHQDDLAEQKVDLVVICSTSMYLRDDILKKAGQSVKQEYIEAAKSLPTEPFETNSGNLKCRKLLFLPWEINRTNNDTFYQSIRNFVKKAVQHAIKTHHTSIAFPSIGCGQINVDKNIIANEMLVEAQKQLLTGNVLLQIIFVILPQQIDVFNAFQLKLDNLQTGNIAIKDAEISYRLSTLKLTIISSSVTKQEECKKALNNHIQKSIAVREYLQQTALKIWTQPTINKFYKFCFNRHVVLDMNIQIGYLKLFGSEQLVIEADNEYHKEQAQQSEQARLAVIARDVIWAYKINDNNWEKYSSELNIRIEDEYSSKRSTFSYTDMKSQEYIIDFTTKTETCKSNQQQRNIIRHAEFILPQYWEVQSENVQKFPVHSSSIEYKEMCALFDKTMVNQYTEIIRIERIQNKPWYIQYNSYKSFSSKKDTEKQLFHGCPQQSADLIINSFFNRSFAGINGTVYGQGAYFSSNAFYSHGFTHPNTPDTERCMFIANVLVGNSIQGNSTMKTPPTGYDSTTDGNHIFVTYRDDQAYAAYRIIYK</sequence>
<dbReference type="EMBL" id="CAJOAZ010002114">
    <property type="protein sequence ID" value="CAF3895980.1"/>
    <property type="molecule type" value="Genomic_DNA"/>
</dbReference>
<dbReference type="InterPro" id="IPR012317">
    <property type="entry name" value="Poly(ADP-ribose)pol_cat_dom"/>
</dbReference>
<dbReference type="AlphaFoldDB" id="A0A815SN09"/>
<dbReference type="InterPro" id="IPR052056">
    <property type="entry name" value="Mono-ARTD/PARP"/>
</dbReference>
<protein>
    <recommendedName>
        <fullName evidence="6">Poly [ADP-ribose] polymerase</fullName>
        <shortName evidence="6">PARP</shortName>
        <ecNumber evidence="6">2.4.2.-</ecNumber>
    </recommendedName>
</protein>
<evidence type="ECO:0000313" key="10">
    <source>
        <dbReference type="EMBL" id="CAF3895980.1"/>
    </source>
</evidence>
<keyword evidence="4 6" id="KW-0520">NAD</keyword>
<dbReference type="SUPFAM" id="SSF117839">
    <property type="entry name" value="WWE domain"/>
    <property type="match status" value="1"/>
</dbReference>
<dbReference type="PANTHER" id="PTHR14453">
    <property type="entry name" value="PARP/ZINC FINGER CCCH TYPE DOMAIN CONTAINING PROTEIN"/>
    <property type="match status" value="1"/>
</dbReference>
<dbReference type="PROSITE" id="PS51059">
    <property type="entry name" value="PARP_CATALYTIC"/>
    <property type="match status" value="1"/>
</dbReference>
<dbReference type="InterPro" id="IPR002589">
    <property type="entry name" value="Macro_dom"/>
</dbReference>
<keyword evidence="2 6" id="KW-0328">Glycosyltransferase</keyword>
<dbReference type="Pfam" id="PF00644">
    <property type="entry name" value="PARP"/>
    <property type="match status" value="1"/>
</dbReference>
<evidence type="ECO:0000313" key="11">
    <source>
        <dbReference type="Proteomes" id="UP000663845"/>
    </source>
</evidence>
<dbReference type="Pfam" id="PF02825">
    <property type="entry name" value="WWE"/>
    <property type="match status" value="1"/>
</dbReference>